<dbReference type="SUPFAM" id="SSF49879">
    <property type="entry name" value="SMAD/FHA domain"/>
    <property type="match status" value="1"/>
</dbReference>
<dbReference type="RefSeq" id="WP_182550377.1">
    <property type="nucleotide sequence ID" value="NZ_JACGXN010000005.1"/>
</dbReference>
<dbReference type="PROSITE" id="PS50006">
    <property type="entry name" value="FHA_DOMAIN"/>
    <property type="match status" value="1"/>
</dbReference>
<dbReference type="InterPro" id="IPR008984">
    <property type="entry name" value="SMAD_FHA_dom_sf"/>
</dbReference>
<dbReference type="AlphaFoldDB" id="A0A839EQF1"/>
<feature type="region of interest" description="Disordered" evidence="1">
    <location>
        <begin position="217"/>
        <end position="250"/>
    </location>
</feature>
<organism evidence="3 4">
    <name type="scientific">Phyllobacterium myrsinacearum</name>
    <dbReference type="NCBI Taxonomy" id="28101"/>
    <lineage>
        <taxon>Bacteria</taxon>
        <taxon>Pseudomonadati</taxon>
        <taxon>Pseudomonadota</taxon>
        <taxon>Alphaproteobacteria</taxon>
        <taxon>Hyphomicrobiales</taxon>
        <taxon>Phyllobacteriaceae</taxon>
        <taxon>Phyllobacterium</taxon>
    </lineage>
</organism>
<accession>A0A839EQF1</accession>
<reference evidence="3 4" key="1">
    <citation type="submission" date="2020-07" db="EMBL/GenBank/DDBJ databases">
        <title>Genomic Encyclopedia of Type Strains, Phase IV (KMG-V): Genome sequencing to study the core and pangenomes of soil and plant-associated prokaryotes.</title>
        <authorList>
            <person name="Whitman W."/>
        </authorList>
    </citation>
    <scope>NUCLEOTIDE SEQUENCE [LARGE SCALE GENOMIC DNA]</scope>
    <source>
        <strain evidence="3 4">AN3</strain>
    </source>
</reference>
<evidence type="ECO:0000313" key="4">
    <source>
        <dbReference type="Proteomes" id="UP000549052"/>
    </source>
</evidence>
<feature type="domain" description="FHA" evidence="2">
    <location>
        <begin position="27"/>
        <end position="77"/>
    </location>
</feature>
<dbReference type="InterPro" id="IPR000253">
    <property type="entry name" value="FHA_dom"/>
</dbReference>
<comment type="caution">
    <text evidence="3">The sequence shown here is derived from an EMBL/GenBank/DDBJ whole genome shotgun (WGS) entry which is preliminary data.</text>
</comment>
<dbReference type="SMART" id="SM00240">
    <property type="entry name" value="FHA"/>
    <property type="match status" value="1"/>
</dbReference>
<evidence type="ECO:0000256" key="1">
    <source>
        <dbReference type="SAM" id="MobiDB-lite"/>
    </source>
</evidence>
<sequence>MRIELQALNNPNDTSFSGSMVIQDARFTIGRGESCSWVIKDSRRVVSKHHCTLEQRDDGVYLVDKSTNGVSVGGIAVDRQYGQRLSDGDTIEIADYRFRISIQKAGAVRVQQQHNSADLLSGPSLTSILTDIAPGGVGATSELPGESHDELFNSPAKPVTREALGAVDIGWDGPPVTDVDIIKPYRTSRPSALADRIEQTPTANSLFDLPVVRPILPDNWDSDDDEPTAPTLPELPPVSQVASQHQFTPAPVERPAYAVPPASQPAQHSDARLLAAFLEGAGIETTSPSDLDAEQLMRKAGAALKIAFVELYELHVGKNASAARLELEGIVGETPWIFSLAGQRNDQLMDGIIEFIGEADPSDMKLIERDFQSITNYQTALSAAVLDFIGEVQQAIDPATLSTKAKAKTIPALRKAALWDEFLASSTLFDSQQSGKPKPALMKLLRKFFPQP</sequence>
<protein>
    <submittedName>
        <fullName evidence="3">Type VI secretion system FHA domain protein</fullName>
    </submittedName>
</protein>
<dbReference type="Proteomes" id="UP000549052">
    <property type="component" value="Unassembled WGS sequence"/>
</dbReference>
<dbReference type="Pfam" id="PF00498">
    <property type="entry name" value="FHA"/>
    <property type="match status" value="1"/>
</dbReference>
<gene>
    <name evidence="3" type="ORF">FHW16_003453</name>
</gene>
<evidence type="ECO:0000313" key="3">
    <source>
        <dbReference type="EMBL" id="MBA8879734.1"/>
    </source>
</evidence>
<evidence type="ECO:0000259" key="2">
    <source>
        <dbReference type="PROSITE" id="PS50006"/>
    </source>
</evidence>
<dbReference type="Gene3D" id="2.60.200.20">
    <property type="match status" value="1"/>
</dbReference>
<dbReference type="EMBL" id="JACGXN010000005">
    <property type="protein sequence ID" value="MBA8879734.1"/>
    <property type="molecule type" value="Genomic_DNA"/>
</dbReference>
<keyword evidence="4" id="KW-1185">Reference proteome</keyword>
<dbReference type="CDD" id="cd00060">
    <property type="entry name" value="FHA"/>
    <property type="match status" value="1"/>
</dbReference>
<proteinExistence type="predicted"/>
<name>A0A839EQF1_9HYPH</name>